<organism evidence="3 4">
    <name type="scientific">Fulvivirga imtechensis AK7</name>
    <dbReference type="NCBI Taxonomy" id="1237149"/>
    <lineage>
        <taxon>Bacteria</taxon>
        <taxon>Pseudomonadati</taxon>
        <taxon>Bacteroidota</taxon>
        <taxon>Cytophagia</taxon>
        <taxon>Cytophagales</taxon>
        <taxon>Fulvivirgaceae</taxon>
        <taxon>Fulvivirga</taxon>
    </lineage>
</organism>
<dbReference type="AlphaFoldDB" id="L8JP75"/>
<proteinExistence type="predicted"/>
<dbReference type="EMBL" id="AMZN01000051">
    <property type="protein sequence ID" value="ELR70645.1"/>
    <property type="molecule type" value="Genomic_DNA"/>
</dbReference>
<accession>L8JP75</accession>
<dbReference type="OrthoDB" id="597202at2"/>
<gene>
    <name evidence="3" type="ORF">C900_03626</name>
</gene>
<keyword evidence="3" id="KW-0489">Methyltransferase</keyword>
<sequence length="207" mass="23429">MKNQQGYNSWAATYDTVINKTRDLEARALRDVLADIPISRALELGCGTGKNTSWLAEKVASLTSVDFSEEMLNKAKEKVRAAQVNFKQADLTKPWNFVEAPVDLITFSLVLEHIEDLDNIFTQASSVLKPGGALYICELHPFKQYKGSKARFETDEGTFVLDCFTHHISDYITPALKYGLSCDHLAEWFDEDDRNGIPRLVSFLFRK</sequence>
<dbReference type="InterPro" id="IPR029063">
    <property type="entry name" value="SAM-dependent_MTases_sf"/>
</dbReference>
<name>L8JP75_9BACT</name>
<dbReference type="SUPFAM" id="SSF53335">
    <property type="entry name" value="S-adenosyl-L-methionine-dependent methyltransferases"/>
    <property type="match status" value="1"/>
</dbReference>
<evidence type="ECO:0000259" key="2">
    <source>
        <dbReference type="Pfam" id="PF08241"/>
    </source>
</evidence>
<dbReference type="GO" id="GO:0032259">
    <property type="term" value="P:methylation"/>
    <property type="evidence" value="ECO:0007669"/>
    <property type="project" value="UniProtKB-KW"/>
</dbReference>
<dbReference type="InterPro" id="IPR013216">
    <property type="entry name" value="Methyltransf_11"/>
</dbReference>
<dbReference type="Proteomes" id="UP000011135">
    <property type="component" value="Unassembled WGS sequence"/>
</dbReference>
<dbReference type="Gene3D" id="3.40.50.150">
    <property type="entry name" value="Vaccinia Virus protein VP39"/>
    <property type="match status" value="1"/>
</dbReference>
<evidence type="ECO:0000256" key="1">
    <source>
        <dbReference type="SAM" id="Coils"/>
    </source>
</evidence>
<feature type="domain" description="Methyltransferase type 11" evidence="2">
    <location>
        <begin position="42"/>
        <end position="136"/>
    </location>
</feature>
<dbReference type="STRING" id="1237149.C900_03626"/>
<keyword evidence="4" id="KW-1185">Reference proteome</keyword>
<dbReference type="eggNOG" id="COG2226">
    <property type="taxonomic scope" value="Bacteria"/>
</dbReference>
<comment type="caution">
    <text evidence="3">The sequence shown here is derived from an EMBL/GenBank/DDBJ whole genome shotgun (WGS) entry which is preliminary data.</text>
</comment>
<dbReference type="CDD" id="cd02440">
    <property type="entry name" value="AdoMet_MTases"/>
    <property type="match status" value="1"/>
</dbReference>
<dbReference type="Pfam" id="PF08241">
    <property type="entry name" value="Methyltransf_11"/>
    <property type="match status" value="1"/>
</dbReference>
<dbReference type="PANTHER" id="PTHR43861">
    <property type="entry name" value="TRANS-ACONITATE 2-METHYLTRANSFERASE-RELATED"/>
    <property type="match status" value="1"/>
</dbReference>
<reference evidence="3 4" key="1">
    <citation type="submission" date="2012-12" db="EMBL/GenBank/DDBJ databases">
        <title>Genome assembly of Fulvivirga imtechensis AK7.</title>
        <authorList>
            <person name="Nupur N."/>
            <person name="Khatri I."/>
            <person name="Kumar R."/>
            <person name="Subramanian S."/>
            <person name="Pinnaka A."/>
        </authorList>
    </citation>
    <scope>NUCLEOTIDE SEQUENCE [LARGE SCALE GENOMIC DNA]</scope>
    <source>
        <strain evidence="3 4">AK7</strain>
    </source>
</reference>
<keyword evidence="3" id="KW-0808">Transferase</keyword>
<evidence type="ECO:0000313" key="3">
    <source>
        <dbReference type="EMBL" id="ELR70645.1"/>
    </source>
</evidence>
<dbReference type="PANTHER" id="PTHR43861:SF1">
    <property type="entry name" value="TRANS-ACONITATE 2-METHYLTRANSFERASE"/>
    <property type="match status" value="1"/>
</dbReference>
<evidence type="ECO:0000313" key="4">
    <source>
        <dbReference type="Proteomes" id="UP000011135"/>
    </source>
</evidence>
<feature type="coiled-coil region" evidence="1">
    <location>
        <begin position="65"/>
        <end position="92"/>
    </location>
</feature>
<dbReference type="RefSeq" id="WP_009581009.1">
    <property type="nucleotide sequence ID" value="NZ_AMZN01000051.1"/>
</dbReference>
<dbReference type="GO" id="GO:0008757">
    <property type="term" value="F:S-adenosylmethionine-dependent methyltransferase activity"/>
    <property type="evidence" value="ECO:0007669"/>
    <property type="project" value="InterPro"/>
</dbReference>
<keyword evidence="1" id="KW-0175">Coiled coil</keyword>
<protein>
    <submittedName>
        <fullName evidence="3">Methyltransferase type 11</fullName>
    </submittedName>
</protein>